<dbReference type="RefSeq" id="WP_050370047.1">
    <property type="nucleotide sequence ID" value="NZ_KQ257808.1"/>
</dbReference>
<sequence length="137" mass="14301">MTSISDALSLRAMASSFDAQRGKLPVLGDPNRSPEPIAVFHQISELGALITELSDEALFRLSDQDPAPHTARAVAAFASAIDPAGQAAAALGTVGQQLSFLAQTQATRRQPDVRDVRETALHVVEDALVAADADGAL</sequence>
<dbReference type="AlphaFoldDB" id="A0A0L0KL66"/>
<accession>A0A0L0KL66</accession>
<comment type="caution">
    <text evidence="1">The sequence shown here is derived from an EMBL/GenBank/DDBJ whole genome shotgun (WGS) entry which is preliminary data.</text>
</comment>
<reference evidence="2" key="1">
    <citation type="submission" date="2014-07" db="EMBL/GenBank/DDBJ databases">
        <title>Genome sequencing of plant-pathogenic Streptomyces species.</title>
        <authorList>
            <person name="Harrison J."/>
            <person name="Sapp M."/>
            <person name="Thwaites R."/>
            <person name="Studholme D.J."/>
        </authorList>
    </citation>
    <scope>NUCLEOTIDE SEQUENCE [LARGE SCALE GENOMIC DNA]</scope>
    <source>
        <strain evidence="2">NCPPB 4445</strain>
    </source>
</reference>
<dbReference type="PATRIC" id="fig|42234.21.peg.1681"/>
<proteinExistence type="predicted"/>
<evidence type="ECO:0000313" key="2">
    <source>
        <dbReference type="Proteomes" id="UP000037151"/>
    </source>
</evidence>
<protein>
    <submittedName>
        <fullName evidence="1">Uncharacterized protein</fullName>
    </submittedName>
</protein>
<dbReference type="EMBL" id="JPPY01000046">
    <property type="protein sequence ID" value="KND38319.1"/>
    <property type="molecule type" value="Genomic_DNA"/>
</dbReference>
<dbReference type="OrthoDB" id="4213699at2"/>
<evidence type="ECO:0000313" key="1">
    <source>
        <dbReference type="EMBL" id="KND38319.1"/>
    </source>
</evidence>
<gene>
    <name evidence="1" type="ORF">IQ63_08155</name>
</gene>
<dbReference type="Proteomes" id="UP000037151">
    <property type="component" value="Unassembled WGS sequence"/>
</dbReference>
<organism evidence="1 2">
    <name type="scientific">Streptomyces acidiscabies</name>
    <dbReference type="NCBI Taxonomy" id="42234"/>
    <lineage>
        <taxon>Bacteria</taxon>
        <taxon>Bacillati</taxon>
        <taxon>Actinomycetota</taxon>
        <taxon>Actinomycetes</taxon>
        <taxon>Kitasatosporales</taxon>
        <taxon>Streptomycetaceae</taxon>
        <taxon>Streptomyces</taxon>
    </lineage>
</organism>
<name>A0A0L0KL66_9ACTN</name>